<gene>
    <name evidence="1" type="ORF">V3H18_01215</name>
</gene>
<dbReference type="Proteomes" id="UP001350748">
    <property type="component" value="Unassembled WGS sequence"/>
</dbReference>
<sequence>MDEAIRRLVDANVAFNSPPRARLGKDLEIVAKLSAKMPKETLAREVDHLGTPTVVPLKVSDRVAATLSGGSAFDISPAGPQEQAVSEDELTTWSWKVTPKAAGEQTLILTFDAFIPLQGKDVRRTVRTLTQKISVEVGWPESASEWLEFIKKQLETANGIWVALLAIGGAVLTWARKISPAQSDAERKTGKNEAANA</sequence>
<evidence type="ECO:0000313" key="2">
    <source>
        <dbReference type="Proteomes" id="UP001350748"/>
    </source>
</evidence>
<reference evidence="1 2" key="1">
    <citation type="submission" date="2024-02" db="EMBL/GenBank/DDBJ databases">
        <authorList>
            <person name="Grouzdev D."/>
        </authorList>
    </citation>
    <scope>NUCLEOTIDE SEQUENCE [LARGE SCALE GENOMIC DNA]</scope>
    <source>
        <strain evidence="1 2">9N</strain>
    </source>
</reference>
<keyword evidence="2" id="KW-1185">Reference proteome</keyword>
<dbReference type="RefSeq" id="WP_332080045.1">
    <property type="nucleotide sequence ID" value="NZ_JAZHYN010000002.1"/>
</dbReference>
<comment type="caution">
    <text evidence="1">The sequence shown here is derived from an EMBL/GenBank/DDBJ whole genome shotgun (WGS) entry which is preliminary data.</text>
</comment>
<accession>A0ABU7XCM8</accession>
<proteinExistence type="predicted"/>
<name>A0ABU7XCM8_9HYPH</name>
<dbReference type="EMBL" id="JAZHYN010000002">
    <property type="protein sequence ID" value="MEF3365144.1"/>
    <property type="molecule type" value="Genomic_DNA"/>
</dbReference>
<evidence type="ECO:0000313" key="1">
    <source>
        <dbReference type="EMBL" id="MEF3365144.1"/>
    </source>
</evidence>
<protein>
    <submittedName>
        <fullName evidence="1">Uncharacterized protein</fullName>
    </submittedName>
</protein>
<organism evidence="1 2">
    <name type="scientific">Methylocystis borbori</name>
    <dbReference type="NCBI Taxonomy" id="3118750"/>
    <lineage>
        <taxon>Bacteria</taxon>
        <taxon>Pseudomonadati</taxon>
        <taxon>Pseudomonadota</taxon>
        <taxon>Alphaproteobacteria</taxon>
        <taxon>Hyphomicrobiales</taxon>
        <taxon>Methylocystaceae</taxon>
        <taxon>Methylocystis</taxon>
    </lineage>
</organism>